<protein>
    <submittedName>
        <fullName evidence="2">Uncharacterized protein</fullName>
    </submittedName>
</protein>
<evidence type="ECO:0000313" key="2">
    <source>
        <dbReference type="EMBL" id="AIF13794.1"/>
    </source>
</evidence>
<organism evidence="2">
    <name type="scientific">uncultured marine thaumarchaeote KM3_64_C01</name>
    <dbReference type="NCBI Taxonomy" id="1456221"/>
    <lineage>
        <taxon>Archaea</taxon>
        <taxon>Nitrososphaerota</taxon>
        <taxon>environmental samples</taxon>
    </lineage>
</organism>
<feature type="compositionally biased region" description="Basic residues" evidence="1">
    <location>
        <begin position="97"/>
        <end position="106"/>
    </location>
</feature>
<evidence type="ECO:0000256" key="1">
    <source>
        <dbReference type="SAM" id="MobiDB-lite"/>
    </source>
</evidence>
<accession>A0A075HD21</accession>
<sequence length="106" mass="12167">MITKEIDINGEKFLLTLTDQIINQVNNLKSLYNTAYEDPESFEHVSAEISSTIQEISNAVKPRPSDNHLDNLIQQVIKTVDEKTEEANKQLKDKPITKKSKKRNKK</sequence>
<dbReference type="EMBL" id="KF900984">
    <property type="protein sequence ID" value="AIF13794.1"/>
    <property type="molecule type" value="Genomic_DNA"/>
</dbReference>
<proteinExistence type="predicted"/>
<feature type="compositionally biased region" description="Basic and acidic residues" evidence="1">
    <location>
        <begin position="85"/>
        <end position="96"/>
    </location>
</feature>
<feature type="region of interest" description="Disordered" evidence="1">
    <location>
        <begin position="85"/>
        <end position="106"/>
    </location>
</feature>
<name>A0A075HD21_9ARCH</name>
<dbReference type="AlphaFoldDB" id="A0A075HD21"/>
<reference evidence="2" key="1">
    <citation type="journal article" date="2014" name="Genome Biol. Evol.">
        <title>Pangenome evidence for extensive interdomain horizontal transfer affecting lineage core and shell genes in uncultured planktonic thaumarchaeota and euryarchaeota.</title>
        <authorList>
            <person name="Deschamps P."/>
            <person name="Zivanovic Y."/>
            <person name="Moreira D."/>
            <person name="Rodriguez-Valera F."/>
            <person name="Lopez-Garcia P."/>
        </authorList>
    </citation>
    <scope>NUCLEOTIDE SEQUENCE</scope>
</reference>